<accession>A0ABM8ZX66</accession>
<gene>
    <name evidence="2" type="ORF">VST7929_02840</name>
</gene>
<comment type="caution">
    <text evidence="2">The sequence shown here is derived from an EMBL/GenBank/DDBJ whole genome shotgun (WGS) entry which is preliminary data.</text>
</comment>
<dbReference type="InterPro" id="IPR021478">
    <property type="entry name" value="DUF3131"/>
</dbReference>
<sequence length="463" mass="53438">MGYAMRKLLWVTLLYSLVGCGVLVEQVQDGMSAIERSQLIRQGRHGALTAQELQWAKIAWRYFENNTQTQTGLVNTVDRYPTFTMSGLADYLAALTAAHQFGFIDDKQHDERLTKVMTFLNEMALTQAGVPNKVYNASTGQMVDYGNQPGEVGWSALDIGRLLIWLAITKQRYPHFSEYIDKAVLRWNFCMLTGEDGLLYGGSIHQGKISPYKEGRLGAEEYAAYGYLDWNIVPYRAMSLEPYESITFYGIDLLFDGRDPRYYDVLRPVLATPYWQLGLEFNWDQIDDHDSQDSYHSAAQLAQIAESVYQIQEQRWRHERIYTARAEHILSKPPYFVYDTLYALGSPWATLADDGQFYPSAALVSTRAVFQMWALWDTEYTDQLMLLVQSLYQADRGWYEGRYEHSSAYEKSISLQTNTAVLTALLYKQQGKLYQRAQSKEYRDVRRFNRFNHPGQCHAKGFE</sequence>
<evidence type="ECO:0000313" key="2">
    <source>
        <dbReference type="EMBL" id="CAH0535179.1"/>
    </source>
</evidence>
<dbReference type="EMBL" id="CAKLDI010000002">
    <property type="protein sequence ID" value="CAH0535179.1"/>
    <property type="molecule type" value="Genomic_DNA"/>
</dbReference>
<reference evidence="2" key="1">
    <citation type="submission" date="2021-11" db="EMBL/GenBank/DDBJ databases">
        <authorList>
            <person name="Rodrigo-Torres L."/>
            <person name="Arahal R. D."/>
            <person name="Lucena T."/>
        </authorList>
    </citation>
    <scope>NUCLEOTIDE SEQUENCE</scope>
    <source>
        <strain evidence="2">CECT 7929</strain>
    </source>
</reference>
<dbReference type="PROSITE" id="PS51257">
    <property type="entry name" value="PROKAR_LIPOPROTEIN"/>
    <property type="match status" value="1"/>
</dbReference>
<dbReference type="Pfam" id="PF11329">
    <property type="entry name" value="DUF3131"/>
    <property type="match status" value="1"/>
</dbReference>
<proteinExistence type="predicted"/>
<evidence type="ECO:0000313" key="3">
    <source>
        <dbReference type="Proteomes" id="UP000838672"/>
    </source>
</evidence>
<protein>
    <recommendedName>
        <fullName evidence="1">DUF3131 domain-containing protein</fullName>
    </recommendedName>
</protein>
<feature type="domain" description="DUF3131" evidence="1">
    <location>
        <begin position="54"/>
        <end position="431"/>
    </location>
</feature>
<evidence type="ECO:0000259" key="1">
    <source>
        <dbReference type="Pfam" id="PF11329"/>
    </source>
</evidence>
<organism evidence="2 3">
    <name type="scientific">Vibrio stylophorae</name>
    <dbReference type="NCBI Taxonomy" id="659351"/>
    <lineage>
        <taxon>Bacteria</taxon>
        <taxon>Pseudomonadati</taxon>
        <taxon>Pseudomonadota</taxon>
        <taxon>Gammaproteobacteria</taxon>
        <taxon>Vibrionales</taxon>
        <taxon>Vibrionaceae</taxon>
        <taxon>Vibrio</taxon>
    </lineage>
</organism>
<dbReference type="Proteomes" id="UP000838672">
    <property type="component" value="Unassembled WGS sequence"/>
</dbReference>
<dbReference type="Gene3D" id="1.50.10.140">
    <property type="match status" value="1"/>
</dbReference>
<name>A0ABM8ZX66_9VIBR</name>
<keyword evidence="3" id="KW-1185">Reference proteome</keyword>